<dbReference type="InterPro" id="IPR036589">
    <property type="entry name" value="HCY_dom_sf"/>
</dbReference>
<dbReference type="InterPro" id="IPR003726">
    <property type="entry name" value="HCY_dom"/>
</dbReference>
<comment type="cofactor">
    <cofactor evidence="6">
        <name>Zn(2+)</name>
        <dbReference type="ChEBI" id="CHEBI:29105"/>
    </cofactor>
    <text evidence="6">Binds 1 zinc ion per subunit.</text>
</comment>
<dbReference type="OrthoDB" id="6271832at2759"/>
<dbReference type="Proteomes" id="UP000085678">
    <property type="component" value="Unplaced"/>
</dbReference>
<keyword evidence="4 6" id="KW-0479">Metal-binding</keyword>
<dbReference type="GO" id="GO:0008270">
    <property type="term" value="F:zinc ion binding"/>
    <property type="evidence" value="ECO:0007669"/>
    <property type="project" value="InterPro"/>
</dbReference>
<name>A0A2R2MKE4_LINAN</name>
<feature type="domain" description="Hcy-binding" evidence="8">
    <location>
        <begin position="64"/>
        <end position="368"/>
    </location>
</feature>
<dbReference type="GO" id="GO:0032259">
    <property type="term" value="P:methylation"/>
    <property type="evidence" value="ECO:0007669"/>
    <property type="project" value="UniProtKB-KW"/>
</dbReference>
<evidence type="ECO:0000256" key="3">
    <source>
        <dbReference type="ARBA" id="ARBA00022679"/>
    </source>
</evidence>
<dbReference type="InParanoid" id="A0A2R2MKE4"/>
<dbReference type="GO" id="GO:0009086">
    <property type="term" value="P:methionine biosynthetic process"/>
    <property type="evidence" value="ECO:0007669"/>
    <property type="project" value="InterPro"/>
</dbReference>
<feature type="binding site" evidence="6 7">
    <location>
        <position position="354"/>
    </location>
    <ligand>
        <name>Zn(2+)</name>
        <dbReference type="ChEBI" id="CHEBI:29105"/>
    </ligand>
</feature>
<dbReference type="PANTHER" id="PTHR46120">
    <property type="entry name" value="BETAINE--HOMOCYSTEINE S-METHYLTRANSFERASE 1"/>
    <property type="match status" value="1"/>
</dbReference>
<keyword evidence="2 7" id="KW-0489">Methyltransferase</keyword>
<dbReference type="PIRSF" id="PIRSF037505">
    <property type="entry name" value="Betaine_HMT"/>
    <property type="match status" value="1"/>
</dbReference>
<dbReference type="GO" id="GO:0047150">
    <property type="term" value="F:betaine-homocysteine S-methyltransferase activity"/>
    <property type="evidence" value="ECO:0007669"/>
    <property type="project" value="TreeGrafter"/>
</dbReference>
<dbReference type="FunFam" id="3.20.20.330:FF:000003">
    <property type="entry name" value="Betaine--homocysteine S-methyltransferase 1"/>
    <property type="match status" value="1"/>
</dbReference>
<evidence type="ECO:0000259" key="8">
    <source>
        <dbReference type="PROSITE" id="PS50970"/>
    </source>
</evidence>
<evidence type="ECO:0000256" key="7">
    <source>
        <dbReference type="PROSITE-ProRule" id="PRU00333"/>
    </source>
</evidence>
<dbReference type="UniPathway" id="UPA00051">
    <property type="reaction ID" value="UER00083"/>
</dbReference>
<keyword evidence="5 6" id="KW-0862">Zinc</keyword>
<evidence type="ECO:0000256" key="6">
    <source>
        <dbReference type="PIRSR" id="PIRSR037505-2"/>
    </source>
</evidence>
<dbReference type="KEGG" id="lak:106171080"/>
<dbReference type="PROSITE" id="PS50970">
    <property type="entry name" value="HCY"/>
    <property type="match status" value="1"/>
</dbReference>
<dbReference type="SUPFAM" id="SSF82282">
    <property type="entry name" value="Homocysteine S-methyltransferase"/>
    <property type="match status" value="1"/>
</dbReference>
<evidence type="ECO:0000256" key="4">
    <source>
        <dbReference type="ARBA" id="ARBA00022723"/>
    </source>
</evidence>
<dbReference type="InterPro" id="IPR017226">
    <property type="entry name" value="BHMT-like"/>
</dbReference>
<sequence length="434" mass="47893">MYLLTRGRGEKKSNICKMEVRAPKRLKDWNVSPVLSLNPDHLRAAWRTSHPKSKRVGWPVAMGKKGILERLAEGPVIGDGSYVITLEKRGYVKAGPFTPEAAIEYPDAVRQLHRDFLRAGADVLQAFTFYSTDGKLSTSEGGKVFTSADLNQSACDIVWEVAKTKPDTLVCGGVSPTPCYTQGKGKAAVQKQFQNQCEIFVKNKVDFLLGEFFGHVEEAEWAIEAMKTCGMPVACTLRIGPRGDLDGVSAGECAVRMARAGCDIVGLNCSFDFHTELKTIKIMKDALAAEGLTPYLMTQPVGYHLPEVENSIVGYYDLPEYPLALEPRLLVRFDCREYARKAYELGVHYIGGCCGFEPYHMREVAEELAPERGGIRPPGADKNSNWGDALAESTITPHVAIRHTKEYWETVIPASGRPGGRLTNELVAYEGQLK</sequence>
<evidence type="ECO:0000313" key="10">
    <source>
        <dbReference type="RefSeq" id="XP_023930686.1"/>
    </source>
</evidence>
<dbReference type="GeneID" id="106171080"/>
<gene>
    <name evidence="10" type="primary">LOC106171080</name>
</gene>
<feature type="binding site" evidence="6 7">
    <location>
        <position position="353"/>
    </location>
    <ligand>
        <name>Zn(2+)</name>
        <dbReference type="ChEBI" id="CHEBI:29105"/>
    </ligand>
</feature>
<dbReference type="RefSeq" id="XP_023930686.1">
    <property type="nucleotide sequence ID" value="XM_024074918.1"/>
</dbReference>
<dbReference type="STRING" id="7574.A0A2R2MKE4"/>
<keyword evidence="9" id="KW-1185">Reference proteome</keyword>
<dbReference type="Pfam" id="PF02574">
    <property type="entry name" value="S-methyl_trans"/>
    <property type="match status" value="1"/>
</dbReference>
<dbReference type="AlphaFoldDB" id="A0A2R2MKE4"/>
<dbReference type="Gene3D" id="3.20.20.330">
    <property type="entry name" value="Homocysteine-binding-like domain"/>
    <property type="match status" value="1"/>
</dbReference>
<proteinExistence type="predicted"/>
<evidence type="ECO:0000256" key="2">
    <source>
        <dbReference type="ARBA" id="ARBA00022603"/>
    </source>
</evidence>
<protein>
    <submittedName>
        <fullName evidence="10">Betaine--homocysteine S-methyltransferase 1 isoform X1</fullName>
    </submittedName>
</protein>
<comment type="pathway">
    <text evidence="1">Amino-acid biosynthesis; L-methionine biosynthesis via de novo pathway; L-methionine from L-homocysteine (BhmT route): step 1/1.</text>
</comment>
<dbReference type="PANTHER" id="PTHR46120:SF4">
    <property type="entry name" value="HCY-BINDING DOMAIN-CONTAINING PROTEIN"/>
    <property type="match status" value="1"/>
</dbReference>
<evidence type="ECO:0000313" key="9">
    <source>
        <dbReference type="Proteomes" id="UP000085678"/>
    </source>
</evidence>
<evidence type="ECO:0000256" key="5">
    <source>
        <dbReference type="ARBA" id="ARBA00022833"/>
    </source>
</evidence>
<accession>A0A2R2MKE4</accession>
<feature type="binding site" evidence="6 7">
    <location>
        <position position="269"/>
    </location>
    <ligand>
        <name>Zn(2+)</name>
        <dbReference type="ChEBI" id="CHEBI:29105"/>
    </ligand>
</feature>
<dbReference type="InterPro" id="IPR051524">
    <property type="entry name" value="BHMT"/>
</dbReference>
<reference evidence="10" key="1">
    <citation type="submission" date="2025-08" db="UniProtKB">
        <authorList>
            <consortium name="RefSeq"/>
        </authorList>
    </citation>
    <scope>IDENTIFICATION</scope>
    <source>
        <tissue evidence="10">Gonads</tissue>
    </source>
</reference>
<organism evidence="9 10">
    <name type="scientific">Lingula anatina</name>
    <name type="common">Brachiopod</name>
    <name type="synonym">Lingula unguis</name>
    <dbReference type="NCBI Taxonomy" id="7574"/>
    <lineage>
        <taxon>Eukaryota</taxon>
        <taxon>Metazoa</taxon>
        <taxon>Spiralia</taxon>
        <taxon>Lophotrochozoa</taxon>
        <taxon>Brachiopoda</taxon>
        <taxon>Linguliformea</taxon>
        <taxon>Lingulata</taxon>
        <taxon>Lingulida</taxon>
        <taxon>Linguloidea</taxon>
        <taxon>Lingulidae</taxon>
        <taxon>Lingula</taxon>
    </lineage>
</organism>
<dbReference type="FunCoup" id="A0A2R2MKE4">
    <property type="interactions" value="120"/>
</dbReference>
<evidence type="ECO:0000256" key="1">
    <source>
        <dbReference type="ARBA" id="ARBA00005137"/>
    </source>
</evidence>
<keyword evidence="3 7" id="KW-0808">Transferase</keyword>